<name>A0A1E1LKG7_9HELO</name>
<dbReference type="Pfam" id="PF08242">
    <property type="entry name" value="Methyltransf_12"/>
    <property type="match status" value="1"/>
</dbReference>
<dbReference type="SUPFAM" id="SSF53335">
    <property type="entry name" value="S-adenosyl-L-methionine-dependent methyltransferases"/>
    <property type="match status" value="1"/>
</dbReference>
<organism evidence="2 3">
    <name type="scientific">Rhynchosporium agropyri</name>
    <dbReference type="NCBI Taxonomy" id="914238"/>
    <lineage>
        <taxon>Eukaryota</taxon>
        <taxon>Fungi</taxon>
        <taxon>Dikarya</taxon>
        <taxon>Ascomycota</taxon>
        <taxon>Pezizomycotina</taxon>
        <taxon>Leotiomycetes</taxon>
        <taxon>Helotiales</taxon>
        <taxon>Ploettnerulaceae</taxon>
        <taxon>Rhynchosporium</taxon>
    </lineage>
</organism>
<keyword evidence="3" id="KW-1185">Reference proteome</keyword>
<dbReference type="EMBL" id="FJUX01000135">
    <property type="protein sequence ID" value="CZT11012.1"/>
    <property type="molecule type" value="Genomic_DNA"/>
</dbReference>
<feature type="domain" description="Methyltransferase type 12" evidence="1">
    <location>
        <begin position="72"/>
        <end position="155"/>
    </location>
</feature>
<accession>A0A1E1LKG7</accession>
<dbReference type="AlphaFoldDB" id="A0A1E1LKG7"/>
<proteinExistence type="predicted"/>
<sequence length="242" mass="26857">MSGQRLENVRGVDRIGEKLANVFTRKVEPRQVMTEGDLPQNFYRAAFSTISNSNVAEYVGSKADKNPRLSILEIGAGTCGTIFHVLERAPKQGRPFDSKEVFSTDVAPGFLAKAQEQFSQDSSIMEFVTLNVENDAMTQGFKTQSFDVITKFETLRPSTSAQYAVIISGSAKSEILAERLQDVFGSQSLYVSIHGWNSSNESDIKDKYTISLVEWEALMSAYSKDENWDKLRQLLSSPSGAL</sequence>
<dbReference type="Gene3D" id="3.40.50.150">
    <property type="entry name" value="Vaccinia Virus protein VP39"/>
    <property type="match status" value="1"/>
</dbReference>
<dbReference type="Proteomes" id="UP000178912">
    <property type="component" value="Unassembled WGS sequence"/>
</dbReference>
<evidence type="ECO:0000313" key="3">
    <source>
        <dbReference type="Proteomes" id="UP000178912"/>
    </source>
</evidence>
<dbReference type="OrthoDB" id="329835at2759"/>
<reference evidence="3" key="1">
    <citation type="submission" date="2016-03" db="EMBL/GenBank/DDBJ databases">
        <authorList>
            <person name="Guldener U."/>
        </authorList>
    </citation>
    <scope>NUCLEOTIDE SEQUENCE [LARGE SCALE GENOMIC DNA]</scope>
    <source>
        <strain evidence="3">04CH-RAC-A.6.1</strain>
    </source>
</reference>
<protein>
    <recommendedName>
        <fullName evidence="1">Methyltransferase type 12 domain-containing protein</fullName>
    </recommendedName>
</protein>
<evidence type="ECO:0000313" key="2">
    <source>
        <dbReference type="EMBL" id="CZT11012.1"/>
    </source>
</evidence>
<gene>
    <name evidence="2" type="ORF">RAG0_15310</name>
</gene>
<dbReference type="InterPro" id="IPR029063">
    <property type="entry name" value="SAM-dependent_MTases_sf"/>
</dbReference>
<evidence type="ECO:0000259" key="1">
    <source>
        <dbReference type="Pfam" id="PF08242"/>
    </source>
</evidence>
<dbReference type="InterPro" id="IPR013217">
    <property type="entry name" value="Methyltransf_12"/>
</dbReference>